<feature type="region of interest" description="Disordered" evidence="1">
    <location>
        <begin position="333"/>
        <end position="356"/>
    </location>
</feature>
<feature type="domain" description="Metallo-beta-lactamase" evidence="2">
    <location>
        <begin position="231"/>
        <end position="513"/>
    </location>
</feature>
<dbReference type="RefSeq" id="XP_066076151.1">
    <property type="nucleotide sequence ID" value="XM_066220054.1"/>
</dbReference>
<evidence type="ECO:0000259" key="2">
    <source>
        <dbReference type="Pfam" id="PF12706"/>
    </source>
</evidence>
<reference evidence="3 4" key="1">
    <citation type="submission" date="2024-01" db="EMBL/GenBank/DDBJ databases">
        <title>Comparative genomics of Cryptococcus and Kwoniella reveals pathogenesis evolution and contrasting modes of karyotype evolution via chromosome fusion or intercentromeric recombination.</title>
        <authorList>
            <person name="Coelho M.A."/>
            <person name="David-Palma M."/>
            <person name="Shea T."/>
            <person name="Bowers K."/>
            <person name="McGinley-Smith S."/>
            <person name="Mohammad A.W."/>
            <person name="Gnirke A."/>
            <person name="Yurkov A.M."/>
            <person name="Nowrousian M."/>
            <person name="Sun S."/>
            <person name="Cuomo C.A."/>
            <person name="Heitman J."/>
        </authorList>
    </citation>
    <scope>NUCLEOTIDE SEQUENCE [LARGE SCALE GENOMIC DNA]</scope>
    <source>
        <strain evidence="3 4">CBS 6074</strain>
    </source>
</reference>
<dbReference type="InterPro" id="IPR036866">
    <property type="entry name" value="RibonucZ/Hydroxyglut_hydro"/>
</dbReference>
<dbReference type="GO" id="GO:0070290">
    <property type="term" value="F:N-acylphosphatidylethanolamine-specific phospholipase D activity"/>
    <property type="evidence" value="ECO:0007669"/>
    <property type="project" value="TreeGrafter"/>
</dbReference>
<dbReference type="GO" id="GO:0070291">
    <property type="term" value="P:N-acylethanolamine metabolic process"/>
    <property type="evidence" value="ECO:0007669"/>
    <property type="project" value="TreeGrafter"/>
</dbReference>
<organism evidence="3 4">
    <name type="scientific">Kwoniella dendrophila CBS 6074</name>
    <dbReference type="NCBI Taxonomy" id="1295534"/>
    <lineage>
        <taxon>Eukaryota</taxon>
        <taxon>Fungi</taxon>
        <taxon>Dikarya</taxon>
        <taxon>Basidiomycota</taxon>
        <taxon>Agaricomycotina</taxon>
        <taxon>Tremellomycetes</taxon>
        <taxon>Tremellales</taxon>
        <taxon>Cryptococcaceae</taxon>
        <taxon>Kwoniella</taxon>
    </lineage>
</organism>
<dbReference type="InterPro" id="IPR001279">
    <property type="entry name" value="Metallo-B-lactamas"/>
</dbReference>
<dbReference type="Proteomes" id="UP001355207">
    <property type="component" value="Chromosome 5"/>
</dbReference>
<evidence type="ECO:0000256" key="1">
    <source>
        <dbReference type="SAM" id="MobiDB-lite"/>
    </source>
</evidence>
<keyword evidence="4" id="KW-1185">Reference proteome</keyword>
<accession>A0AAX4JWV5</accession>
<feature type="compositionally biased region" description="Low complexity" evidence="1">
    <location>
        <begin position="1"/>
        <end position="17"/>
    </location>
</feature>
<gene>
    <name evidence="3" type="ORF">L201_004311</name>
</gene>
<evidence type="ECO:0000313" key="4">
    <source>
        <dbReference type="Proteomes" id="UP001355207"/>
    </source>
</evidence>
<dbReference type="AlphaFoldDB" id="A0AAX4JWV5"/>
<evidence type="ECO:0000313" key="3">
    <source>
        <dbReference type="EMBL" id="WWC89388.1"/>
    </source>
</evidence>
<dbReference type="GO" id="GO:0005737">
    <property type="term" value="C:cytoplasm"/>
    <property type="evidence" value="ECO:0007669"/>
    <property type="project" value="TreeGrafter"/>
</dbReference>
<dbReference type="GeneID" id="91094981"/>
<feature type="region of interest" description="Disordered" evidence="1">
    <location>
        <begin position="85"/>
        <end position="121"/>
    </location>
</feature>
<dbReference type="PANTHER" id="PTHR15032">
    <property type="entry name" value="N-ACYL-PHOSPHATIDYLETHANOLAMINE-HYDROLYZING PHOSPHOLIPASE D"/>
    <property type="match status" value="1"/>
</dbReference>
<dbReference type="Gene3D" id="3.60.15.10">
    <property type="entry name" value="Ribonuclease Z/Hydroxyacylglutathione hydrolase-like"/>
    <property type="match status" value="1"/>
</dbReference>
<feature type="region of interest" description="Disordered" evidence="1">
    <location>
        <begin position="1"/>
        <end position="64"/>
    </location>
</feature>
<proteinExistence type="predicted"/>
<dbReference type="GO" id="GO:0070292">
    <property type="term" value="P:N-acylphosphatidylethanolamine metabolic process"/>
    <property type="evidence" value="ECO:0007669"/>
    <property type="project" value="TreeGrafter"/>
</dbReference>
<sequence>MSSHPLVSIIPPSSSLPRNHHGPFSSSSKAKSKQKVKSPIEEDDDGDDECHNSLKHKPKYFKNPWPSYRSASLHDAYLAYQLGAAIAPPPPSQPHTCRSSSSNPVNEYDDQCYSGGEDTAEEEYDSLVSSSRDITGRNGRNKASDVSSIISKTSKVYIRPDFSSIKDDDEIEDEWRDPPVKVVKPDWIDSQRVENDNEAEAGGGKEKITWLGHAGVLLEIPWKDRSGYAGIIFDPIFSYRCSPTQYVGPARYLDSPCSVSELPEIHICCISHDHYDHLDYYTIKDLWKYHQSTIHFLVPLGLKQWFTSSGIPSSRITELDWWHETLISFPSESYEPYSDHEQRYPPSTGESDVRLSSETVNEPSSLRLKIAFTPAQHRSGRGLLDHMTTLWGSWCLGVIESEEDKEKISQRGMKDCVGFKAFFGGDTGYRYATAPEGDDDAVCPAFEEIASHYSPFSLSLLPLSTGSSLPFLRTILSLSLDQYTLTSSLHCSPLDSLEIHKILKSKRSFGIHWGTFCDQDESRGTRIDFGRSRRKLNISKDWFDPDGNCFVIGDIGQTLEIPEDN</sequence>
<name>A0AAX4JWV5_9TREE</name>
<feature type="compositionally biased region" description="Polar residues" evidence="1">
    <location>
        <begin position="94"/>
        <end position="105"/>
    </location>
</feature>
<dbReference type="PANTHER" id="PTHR15032:SF27">
    <property type="entry name" value="N-ACYL-PHOSPHATIDYLETHANOLAMINE-HYDROLYZING PHOSPHOLIPASE D"/>
    <property type="match status" value="1"/>
</dbReference>
<dbReference type="Pfam" id="PF12706">
    <property type="entry name" value="Lactamase_B_2"/>
    <property type="match status" value="1"/>
</dbReference>
<protein>
    <recommendedName>
        <fullName evidence="2">Metallo-beta-lactamase domain-containing protein</fullName>
    </recommendedName>
</protein>
<dbReference type="SUPFAM" id="SSF56281">
    <property type="entry name" value="Metallo-hydrolase/oxidoreductase"/>
    <property type="match status" value="1"/>
</dbReference>
<dbReference type="EMBL" id="CP144102">
    <property type="protein sequence ID" value="WWC89388.1"/>
    <property type="molecule type" value="Genomic_DNA"/>
</dbReference>